<feature type="transmembrane region" description="Helical" evidence="1">
    <location>
        <begin position="14"/>
        <end position="34"/>
    </location>
</feature>
<name>A0A1H3TEN3_9RHOB</name>
<evidence type="ECO:0000256" key="1">
    <source>
        <dbReference type="SAM" id="Phobius"/>
    </source>
</evidence>
<protein>
    <recommendedName>
        <fullName evidence="4">DUF3329 domain-containing protein</fullName>
    </recommendedName>
</protein>
<dbReference type="STRING" id="1244108.SAMN05444004_11683"/>
<reference evidence="3" key="1">
    <citation type="submission" date="2016-10" db="EMBL/GenBank/DDBJ databases">
        <authorList>
            <person name="Varghese N."/>
            <person name="Submissions S."/>
        </authorList>
    </citation>
    <scope>NUCLEOTIDE SEQUENCE [LARGE SCALE GENOMIC DNA]</scope>
    <source>
        <strain evidence="3">DSM 100420</strain>
    </source>
</reference>
<dbReference type="EMBL" id="FNPX01000016">
    <property type="protein sequence ID" value="SDZ48560.1"/>
    <property type="molecule type" value="Genomic_DNA"/>
</dbReference>
<accession>A0A1H3TEN3</accession>
<proteinExistence type="predicted"/>
<gene>
    <name evidence="2" type="ORF">SAMN05444004_11683</name>
</gene>
<evidence type="ECO:0008006" key="4">
    <source>
        <dbReference type="Google" id="ProtNLM"/>
    </source>
</evidence>
<keyword evidence="1" id="KW-0812">Transmembrane</keyword>
<organism evidence="2 3">
    <name type="scientific">Jannaschia faecimaris</name>
    <dbReference type="NCBI Taxonomy" id="1244108"/>
    <lineage>
        <taxon>Bacteria</taxon>
        <taxon>Pseudomonadati</taxon>
        <taxon>Pseudomonadota</taxon>
        <taxon>Alphaproteobacteria</taxon>
        <taxon>Rhodobacterales</taxon>
        <taxon>Roseobacteraceae</taxon>
        <taxon>Jannaschia</taxon>
    </lineage>
</organism>
<evidence type="ECO:0000313" key="2">
    <source>
        <dbReference type="EMBL" id="SDZ48560.1"/>
    </source>
</evidence>
<dbReference type="Proteomes" id="UP000198914">
    <property type="component" value="Unassembled WGS sequence"/>
</dbReference>
<keyword evidence="1" id="KW-0472">Membrane</keyword>
<feature type="transmembrane region" description="Helical" evidence="1">
    <location>
        <begin position="41"/>
        <end position="62"/>
    </location>
</feature>
<dbReference type="RefSeq" id="WP_092647341.1">
    <property type="nucleotide sequence ID" value="NZ_FNPX01000016.1"/>
</dbReference>
<keyword evidence="3" id="KW-1185">Reference proteome</keyword>
<dbReference type="OrthoDB" id="7362327at2"/>
<keyword evidence="1" id="KW-1133">Transmembrane helix</keyword>
<evidence type="ECO:0000313" key="3">
    <source>
        <dbReference type="Proteomes" id="UP000198914"/>
    </source>
</evidence>
<dbReference type="AlphaFoldDB" id="A0A1H3TEN3"/>
<sequence>MARGRGFLDVQTPFFYPMWRRVVAVVVLTIWTLFEVSNGQVFWSILFGASGAYLAWQFFFVWNPDGEGD</sequence>